<accession>A0A852YU11</accession>
<proteinExistence type="predicted"/>
<dbReference type="Gene3D" id="1.25.40.10">
    <property type="entry name" value="Tetratricopeptide repeat domain"/>
    <property type="match status" value="1"/>
</dbReference>
<evidence type="ECO:0000313" key="1">
    <source>
        <dbReference type="EMBL" id="NYH78181.1"/>
    </source>
</evidence>
<protein>
    <recommendedName>
        <fullName evidence="3">Tetratricopeptide repeat-containing protein</fullName>
    </recommendedName>
</protein>
<comment type="caution">
    <text evidence="1">The sequence shown here is derived from an EMBL/GenBank/DDBJ whole genome shotgun (WGS) entry which is preliminary data.</text>
</comment>
<gene>
    <name evidence="1" type="ORF">FHR84_001503</name>
</gene>
<sequence length="501" mass="54413">MRSRWFRVLLLGGLLTVTVAGFLLSRPGWLFEDSSPVRNMLEALSWIFGMLGVAGAGTAATWHRLTGVNGPPETDPPTPPDVLPGRALHLVSGDLPTVSRVGLLPLGVKPAIDTDSESELPPFVPRDRDAELDRAIARGGMVLVHGRAAAGKSRVALEALRRRVPDHKLLVPNDGPALREIAEAGIDLTDTVIWLDDLEHFLTPDGLDLGLAHRLCPNARSTRIVATIRDDELARYDHASISGSHDYPDVVHSAVPLVEQLRDEHRVNLARRLSGTERDAASRQTDHRIHSALHAEEGFAEYLAAGKAMFGRWTTGDGDLYHLGQAVISAAVDCRRAGYHRPIPAEVLEGLHAHYLAPGWRHRGDLPAFTEGLAWACKRVLGASSCLQPHRDGTYLASDYLLDSAELPASPLHGRTTPDTTRSAVLTLSTPQEALHIGQTAWQSDNTVAAEAAFRSAAGSGDPKAMLVLGGLLLRHGRKQDARNWLRKARNRDTRAPKGEQ</sequence>
<organism evidence="1 2">
    <name type="scientific">Actinopolyspora biskrensis</name>
    <dbReference type="NCBI Taxonomy" id="1470178"/>
    <lineage>
        <taxon>Bacteria</taxon>
        <taxon>Bacillati</taxon>
        <taxon>Actinomycetota</taxon>
        <taxon>Actinomycetes</taxon>
        <taxon>Actinopolysporales</taxon>
        <taxon>Actinopolysporaceae</taxon>
        <taxon>Actinopolyspora</taxon>
    </lineage>
</organism>
<dbReference type="Proteomes" id="UP000548304">
    <property type="component" value="Unassembled WGS sequence"/>
</dbReference>
<dbReference type="InterPro" id="IPR011990">
    <property type="entry name" value="TPR-like_helical_dom_sf"/>
</dbReference>
<dbReference type="RefSeq" id="WP_179534689.1">
    <property type="nucleotide sequence ID" value="NZ_JACBYW010000002.1"/>
</dbReference>
<name>A0A852YU11_9ACTN</name>
<evidence type="ECO:0000313" key="2">
    <source>
        <dbReference type="Proteomes" id="UP000548304"/>
    </source>
</evidence>
<reference evidence="1 2" key="1">
    <citation type="submission" date="2020-07" db="EMBL/GenBank/DDBJ databases">
        <title>Genomic Encyclopedia of Type Strains, Phase III (KMG-III): the genomes of soil and plant-associated and newly described type strains.</title>
        <authorList>
            <person name="Whitman W."/>
        </authorList>
    </citation>
    <scope>NUCLEOTIDE SEQUENCE [LARGE SCALE GENOMIC DNA]</scope>
    <source>
        <strain evidence="1 2">CECT 8576</strain>
    </source>
</reference>
<dbReference type="AlphaFoldDB" id="A0A852YU11"/>
<dbReference type="EMBL" id="JACBYW010000002">
    <property type="protein sequence ID" value="NYH78181.1"/>
    <property type="molecule type" value="Genomic_DNA"/>
</dbReference>
<keyword evidence="2" id="KW-1185">Reference proteome</keyword>
<evidence type="ECO:0008006" key="3">
    <source>
        <dbReference type="Google" id="ProtNLM"/>
    </source>
</evidence>